<dbReference type="PROSITE" id="PS00660">
    <property type="entry name" value="FERM_1"/>
    <property type="match status" value="1"/>
</dbReference>
<name>A0A6J8EJ20_MYTCO</name>
<dbReference type="Gene3D" id="3.10.20.90">
    <property type="entry name" value="Phosphatidylinositol 3-kinase Catalytic Subunit, Chain A, domain 1"/>
    <property type="match status" value="1"/>
</dbReference>
<dbReference type="OrthoDB" id="6266673at2759"/>
<dbReference type="AlphaFoldDB" id="A0A6J8EJ20"/>
<dbReference type="GO" id="GO:0008092">
    <property type="term" value="F:cytoskeletal protein binding"/>
    <property type="evidence" value="ECO:0007669"/>
    <property type="project" value="InterPro"/>
</dbReference>
<dbReference type="InterPro" id="IPR019747">
    <property type="entry name" value="FERM_CS"/>
</dbReference>
<organism evidence="4 5">
    <name type="scientific">Mytilus coruscus</name>
    <name type="common">Sea mussel</name>
    <dbReference type="NCBI Taxonomy" id="42192"/>
    <lineage>
        <taxon>Eukaryota</taxon>
        <taxon>Metazoa</taxon>
        <taxon>Spiralia</taxon>
        <taxon>Lophotrochozoa</taxon>
        <taxon>Mollusca</taxon>
        <taxon>Bivalvia</taxon>
        <taxon>Autobranchia</taxon>
        <taxon>Pteriomorphia</taxon>
        <taxon>Mytilida</taxon>
        <taxon>Mytiloidea</taxon>
        <taxon>Mytilidae</taxon>
        <taxon>Mytilinae</taxon>
        <taxon>Mytilus</taxon>
    </lineage>
</organism>
<dbReference type="Pfam" id="PF08736">
    <property type="entry name" value="FA"/>
    <property type="match status" value="1"/>
</dbReference>
<dbReference type="SMART" id="SM01196">
    <property type="entry name" value="FERM_C"/>
    <property type="match status" value="1"/>
</dbReference>
<dbReference type="Pfam" id="PF09379">
    <property type="entry name" value="FERM_N"/>
    <property type="match status" value="1"/>
</dbReference>
<proteinExistence type="predicted"/>
<dbReference type="InterPro" id="IPR000798">
    <property type="entry name" value="Ez/rad/moesin-like"/>
</dbReference>
<dbReference type="SUPFAM" id="SSF47031">
    <property type="entry name" value="Second domain of FERM"/>
    <property type="match status" value="1"/>
</dbReference>
<dbReference type="InterPro" id="IPR018980">
    <property type="entry name" value="FERM_PH-like_C"/>
</dbReference>
<dbReference type="PANTHER" id="PTHR23280">
    <property type="entry name" value="4.1 G PROTEIN"/>
    <property type="match status" value="1"/>
</dbReference>
<keyword evidence="2" id="KW-0472">Membrane</keyword>
<keyword evidence="2" id="KW-0812">Transmembrane</keyword>
<dbReference type="InterPro" id="IPR014352">
    <property type="entry name" value="FERM/acyl-CoA-bd_prot_sf"/>
</dbReference>
<dbReference type="FunFam" id="1.20.80.10:FF:000006">
    <property type="entry name" value="FERM domain-containing protein 5 isoform X1"/>
    <property type="match status" value="1"/>
</dbReference>
<dbReference type="Pfam" id="PF09380">
    <property type="entry name" value="FERM_C"/>
    <property type="match status" value="1"/>
</dbReference>
<dbReference type="Gene3D" id="1.20.80.10">
    <property type="match status" value="1"/>
</dbReference>
<dbReference type="InterPro" id="IPR019749">
    <property type="entry name" value="Band_41_domain"/>
</dbReference>
<feature type="transmembrane region" description="Helical" evidence="2">
    <location>
        <begin position="600"/>
        <end position="620"/>
    </location>
</feature>
<dbReference type="InterPro" id="IPR018979">
    <property type="entry name" value="FERM_N"/>
</dbReference>
<evidence type="ECO:0000256" key="1">
    <source>
        <dbReference type="SAM" id="MobiDB-lite"/>
    </source>
</evidence>
<dbReference type="InterPro" id="IPR029071">
    <property type="entry name" value="Ubiquitin-like_domsf"/>
</dbReference>
<dbReference type="SUPFAM" id="SSF50729">
    <property type="entry name" value="PH domain-like"/>
    <property type="match status" value="1"/>
</dbReference>
<dbReference type="GO" id="GO:0005856">
    <property type="term" value="C:cytoskeleton"/>
    <property type="evidence" value="ECO:0007669"/>
    <property type="project" value="TreeGrafter"/>
</dbReference>
<dbReference type="InterPro" id="IPR000299">
    <property type="entry name" value="FERM_domain"/>
</dbReference>
<dbReference type="InterPro" id="IPR019748">
    <property type="entry name" value="FERM_central"/>
</dbReference>
<dbReference type="FunFam" id="3.10.20.90:FF:000002">
    <property type="entry name" value="Erythrocyte protein band 4.1-like 3"/>
    <property type="match status" value="1"/>
</dbReference>
<evidence type="ECO:0000259" key="3">
    <source>
        <dbReference type="PROSITE" id="PS50057"/>
    </source>
</evidence>
<evidence type="ECO:0000313" key="5">
    <source>
        <dbReference type="Proteomes" id="UP000507470"/>
    </source>
</evidence>
<dbReference type="InterPro" id="IPR014847">
    <property type="entry name" value="FA"/>
</dbReference>
<dbReference type="PANTHER" id="PTHR23280:SF32">
    <property type="entry name" value="FI22325P1"/>
    <property type="match status" value="1"/>
</dbReference>
<keyword evidence="2" id="KW-1133">Transmembrane helix</keyword>
<sequence length="697" mass="79425">MFRKNSKKGDPQVEYQCTIRFLDDSEPIQLFFKKDTLGHSLFDQVCAKLNLVEKDYFGLRYVDADKQRHWLDPLKAVYKQLKGVNPTVLCFRVKFYPADPMKLHEEITRYHLFLQLRRDLHHGRLLCSPADANLLATYIVQSEVGDYDPQDHPQGYVTEFKMLPKQNSRQEEQIMELHKTLSGQVPAEAESNFLKKASTLDTYGVDPHQVKDQKGTSLYLGVTHQGIMTFHGSRRTQLYKWPQIKRIIFEGKMFILHVSTTEDEDQDKSKKLTNAYLCTGPTERYSLGRKTKQAPVGYKCTTAAASKYLWRCAVEQQLFFTLANSEHPPKVKSGGNIFSRGSKFRFSGRCQQEAYTASEKIDRSEPDLVRTSSLPNYARKLDSRSAIGKFNTIGYGNAIKEDKTKKRYQETPIDVTQKETKEKSSPVTNLAPSPIVVAPMAASEDSSLDEVIEHNKVVQIESEPPKKMNGSVPTHVLETTFDSMPNYEPEQTILEDSINNATGYDESYDTEEDVTKSSLEDQIKDLEDYIIKKDSEPQQPNHVTQQEPVMEETVAPVKSEHNQTAPPSQKENDISPVTAQPANQAVEEKPKSGGVGCCKILFFTLFFIFVTLAVTLIVILNSNIKHPMVSELRQQFKFIDPVRDYITHKVRAILKNLLSKKKQKIKEKEVLMQIDLTNQSVISLGVVHILLLQDFQE</sequence>
<dbReference type="InterPro" id="IPR035963">
    <property type="entry name" value="FERM_2"/>
</dbReference>
<dbReference type="PRINTS" id="PR00661">
    <property type="entry name" value="ERMFAMILY"/>
</dbReference>
<dbReference type="Pfam" id="PF00373">
    <property type="entry name" value="FERM_M"/>
    <property type="match status" value="1"/>
</dbReference>
<feature type="region of interest" description="Disordered" evidence="1">
    <location>
        <begin position="553"/>
        <end position="575"/>
    </location>
</feature>
<reference evidence="4 5" key="1">
    <citation type="submission" date="2020-06" db="EMBL/GenBank/DDBJ databases">
        <authorList>
            <person name="Li R."/>
            <person name="Bekaert M."/>
        </authorList>
    </citation>
    <scope>NUCLEOTIDE SEQUENCE [LARGE SCALE GENOMIC DNA]</scope>
    <source>
        <strain evidence="5">wild</strain>
    </source>
</reference>
<keyword evidence="5" id="KW-1185">Reference proteome</keyword>
<dbReference type="CDD" id="cd14473">
    <property type="entry name" value="FERM_B-lobe"/>
    <property type="match status" value="1"/>
</dbReference>
<feature type="domain" description="FERM" evidence="3">
    <location>
        <begin position="15"/>
        <end position="324"/>
    </location>
</feature>
<dbReference type="InterPro" id="IPR011993">
    <property type="entry name" value="PH-like_dom_sf"/>
</dbReference>
<dbReference type="SUPFAM" id="SSF54236">
    <property type="entry name" value="Ubiquitin-like"/>
    <property type="match status" value="1"/>
</dbReference>
<feature type="compositionally biased region" description="Polar residues" evidence="1">
    <location>
        <begin position="562"/>
        <end position="575"/>
    </location>
</feature>
<dbReference type="PROSITE" id="PS50057">
    <property type="entry name" value="FERM_3"/>
    <property type="match status" value="1"/>
</dbReference>
<dbReference type="Proteomes" id="UP000507470">
    <property type="component" value="Unassembled WGS sequence"/>
</dbReference>
<dbReference type="SMART" id="SM00295">
    <property type="entry name" value="B41"/>
    <property type="match status" value="1"/>
</dbReference>
<dbReference type="GO" id="GO:0031032">
    <property type="term" value="P:actomyosin structure organization"/>
    <property type="evidence" value="ECO:0007669"/>
    <property type="project" value="TreeGrafter"/>
</dbReference>
<accession>A0A6J8EJ20</accession>
<dbReference type="CDD" id="cd17102">
    <property type="entry name" value="FERM_F1_FRMD3"/>
    <property type="match status" value="1"/>
</dbReference>
<evidence type="ECO:0000313" key="4">
    <source>
        <dbReference type="EMBL" id="CAC5420297.1"/>
    </source>
</evidence>
<dbReference type="SMART" id="SM01195">
    <property type="entry name" value="FA"/>
    <property type="match status" value="1"/>
</dbReference>
<evidence type="ECO:0000256" key="2">
    <source>
        <dbReference type="SAM" id="Phobius"/>
    </source>
</evidence>
<protein>
    <submittedName>
        <fullName evidence="4">FERM domain-containing protein 5,Band 4.1-like protein 1,FERM domain-containing protein 3</fullName>
    </submittedName>
</protein>
<dbReference type="Gene3D" id="2.30.29.30">
    <property type="entry name" value="Pleckstrin-homology domain (PH domain)/Phosphotyrosine-binding domain (PTB)"/>
    <property type="match status" value="1"/>
</dbReference>
<dbReference type="PRINTS" id="PR00935">
    <property type="entry name" value="BAND41"/>
</dbReference>
<dbReference type="EMBL" id="CACVKT020009086">
    <property type="protein sequence ID" value="CAC5420297.1"/>
    <property type="molecule type" value="Genomic_DNA"/>
</dbReference>
<gene>
    <name evidence="4" type="ORF">MCOR_52528</name>
</gene>